<dbReference type="InterPro" id="IPR036388">
    <property type="entry name" value="WH-like_DNA-bd_sf"/>
</dbReference>
<evidence type="ECO:0000313" key="7">
    <source>
        <dbReference type="Proteomes" id="UP001430149"/>
    </source>
</evidence>
<dbReference type="PANTHER" id="PTHR30537">
    <property type="entry name" value="HTH-TYPE TRANSCRIPTIONAL REGULATOR"/>
    <property type="match status" value="1"/>
</dbReference>
<accession>A0ABS2K3S7</accession>
<dbReference type="SUPFAM" id="SSF46785">
    <property type="entry name" value="Winged helix' DNA-binding domain"/>
    <property type="match status" value="1"/>
</dbReference>
<dbReference type="EMBL" id="JADIKE010000030">
    <property type="protein sequence ID" value="MBM7124973.1"/>
    <property type="molecule type" value="Genomic_DNA"/>
</dbReference>
<dbReference type="Pfam" id="PF03466">
    <property type="entry name" value="LysR_substrate"/>
    <property type="match status" value="1"/>
</dbReference>
<evidence type="ECO:0000313" key="6">
    <source>
        <dbReference type="EMBL" id="MBM7124973.1"/>
    </source>
</evidence>
<dbReference type="CDD" id="cd08422">
    <property type="entry name" value="PBP2_CrgA_like"/>
    <property type="match status" value="1"/>
</dbReference>
<comment type="caution">
    <text evidence="6">The sequence shown here is derived from an EMBL/GenBank/DDBJ whole genome shotgun (WGS) entry which is preliminary data.</text>
</comment>
<dbReference type="RefSeq" id="WP_204680499.1">
    <property type="nucleotide sequence ID" value="NZ_BSNR01000005.1"/>
</dbReference>
<evidence type="ECO:0000256" key="4">
    <source>
        <dbReference type="ARBA" id="ARBA00023163"/>
    </source>
</evidence>
<gene>
    <name evidence="6" type="ORF">ISP19_06225</name>
</gene>
<dbReference type="PANTHER" id="PTHR30537:SF5">
    <property type="entry name" value="HTH-TYPE TRANSCRIPTIONAL ACTIVATOR TTDR-RELATED"/>
    <property type="match status" value="1"/>
</dbReference>
<dbReference type="Gene3D" id="3.40.190.290">
    <property type="match status" value="1"/>
</dbReference>
<proteinExistence type="inferred from homology"/>
<comment type="similarity">
    <text evidence="1">Belongs to the LysR transcriptional regulatory family.</text>
</comment>
<dbReference type="Pfam" id="PF00126">
    <property type="entry name" value="HTH_1"/>
    <property type="match status" value="1"/>
</dbReference>
<evidence type="ECO:0000256" key="1">
    <source>
        <dbReference type="ARBA" id="ARBA00009437"/>
    </source>
</evidence>
<dbReference type="InterPro" id="IPR000847">
    <property type="entry name" value="LysR_HTH_N"/>
</dbReference>
<dbReference type="Proteomes" id="UP001430149">
    <property type="component" value="Unassembled WGS sequence"/>
</dbReference>
<dbReference type="InterPro" id="IPR005119">
    <property type="entry name" value="LysR_subst-bd"/>
</dbReference>
<dbReference type="PROSITE" id="PS50931">
    <property type="entry name" value="HTH_LYSR"/>
    <property type="match status" value="1"/>
</dbReference>
<sequence>MQDEVSDLRLLVHLAAAGSLSEAARRWNTSTPQMSRRLSAMEARLGVRLISRTSRRFTLTDEGALLHERALKILVDIAEAEAEASSNAGSPKGGLRIGAPSQIGRRRIASMITHFADKYPDINIHLVISDSGQEVLEDELDIAIRIGMPNEQNVIARKLLGGRRVVCATPDYLKRHGTPQVPEDLLAHNCIRLVRGRHMFDRWIFEEDGQRRELQVSGTLSTTSGEVMYGWVLDGRGIALKASWDIKEDLRDGRLVECLAPYECDEIALYAVFATRLHMPPRMRVFIDFIAAALNGG</sequence>
<feature type="domain" description="HTH lysR-type" evidence="5">
    <location>
        <begin position="3"/>
        <end position="60"/>
    </location>
</feature>
<name>A0ABS2K3S7_9GAMM</name>
<dbReference type="SUPFAM" id="SSF53850">
    <property type="entry name" value="Periplasmic binding protein-like II"/>
    <property type="match status" value="1"/>
</dbReference>
<protein>
    <submittedName>
        <fullName evidence="6">LysR family transcriptional regulator</fullName>
    </submittedName>
</protein>
<reference evidence="6" key="1">
    <citation type="submission" date="2020-10" db="EMBL/GenBank/DDBJ databases">
        <title>Phylogeny of dyella-like bacteria.</title>
        <authorList>
            <person name="Fu J."/>
        </authorList>
    </citation>
    <scope>NUCLEOTIDE SEQUENCE</scope>
    <source>
        <strain evidence="6">DHOC52</strain>
    </source>
</reference>
<dbReference type="InterPro" id="IPR058163">
    <property type="entry name" value="LysR-type_TF_proteobact-type"/>
</dbReference>
<keyword evidence="3" id="KW-0238">DNA-binding</keyword>
<keyword evidence="2" id="KW-0805">Transcription regulation</keyword>
<keyword evidence="7" id="KW-1185">Reference proteome</keyword>
<evidence type="ECO:0000259" key="5">
    <source>
        <dbReference type="PROSITE" id="PS50931"/>
    </source>
</evidence>
<evidence type="ECO:0000256" key="3">
    <source>
        <dbReference type="ARBA" id="ARBA00023125"/>
    </source>
</evidence>
<keyword evidence="4" id="KW-0804">Transcription</keyword>
<organism evidence="6 7">
    <name type="scientific">Dyella flava</name>
    <dbReference type="NCBI Taxonomy" id="1920170"/>
    <lineage>
        <taxon>Bacteria</taxon>
        <taxon>Pseudomonadati</taxon>
        <taxon>Pseudomonadota</taxon>
        <taxon>Gammaproteobacteria</taxon>
        <taxon>Lysobacterales</taxon>
        <taxon>Rhodanobacteraceae</taxon>
        <taxon>Dyella</taxon>
    </lineage>
</organism>
<evidence type="ECO:0000256" key="2">
    <source>
        <dbReference type="ARBA" id="ARBA00023015"/>
    </source>
</evidence>
<dbReference type="InterPro" id="IPR036390">
    <property type="entry name" value="WH_DNA-bd_sf"/>
</dbReference>
<dbReference type="Gene3D" id="1.10.10.10">
    <property type="entry name" value="Winged helix-like DNA-binding domain superfamily/Winged helix DNA-binding domain"/>
    <property type="match status" value="1"/>
</dbReference>